<dbReference type="AlphaFoldDB" id="A0A222VY65"/>
<dbReference type="KEGG" id="pmad:BAY61_30565"/>
<organism evidence="1 2">
    <name type="scientific">Prauserella marina</name>
    <dbReference type="NCBI Taxonomy" id="530584"/>
    <lineage>
        <taxon>Bacteria</taxon>
        <taxon>Bacillati</taxon>
        <taxon>Actinomycetota</taxon>
        <taxon>Actinomycetes</taxon>
        <taxon>Pseudonocardiales</taxon>
        <taxon>Pseudonocardiaceae</taxon>
        <taxon>Prauserella</taxon>
    </lineage>
</organism>
<dbReference type="Proteomes" id="UP000199494">
    <property type="component" value="Unassembled WGS sequence"/>
</dbReference>
<dbReference type="Pfam" id="PF13576">
    <property type="entry name" value="Pentapeptide_3"/>
    <property type="match status" value="1"/>
</dbReference>
<gene>
    <name evidence="1" type="ORF">SAMN05421630_106182</name>
</gene>
<proteinExistence type="predicted"/>
<accession>A0A222VY65</accession>
<dbReference type="InterPro" id="IPR001646">
    <property type="entry name" value="5peptide_repeat"/>
</dbReference>
<protein>
    <submittedName>
        <fullName evidence="1">Pentapeptide repeat-containing protein</fullName>
    </submittedName>
</protein>
<dbReference type="RefSeq" id="WP_091805824.1">
    <property type="nucleotide sequence ID" value="NZ_CP016353.1"/>
</dbReference>
<dbReference type="STRING" id="530584.SAMN05421630_106182"/>
<dbReference type="EMBL" id="FMZE01000006">
    <property type="protein sequence ID" value="SDD15959.1"/>
    <property type="molecule type" value="Genomic_DNA"/>
</dbReference>
<evidence type="ECO:0000313" key="2">
    <source>
        <dbReference type="Proteomes" id="UP000199494"/>
    </source>
</evidence>
<dbReference type="OrthoDB" id="3827724at2"/>
<reference evidence="1 2" key="1">
    <citation type="submission" date="2016-10" db="EMBL/GenBank/DDBJ databases">
        <authorList>
            <person name="de Groot N.N."/>
        </authorList>
    </citation>
    <scope>NUCLEOTIDE SEQUENCE [LARGE SCALE GENOMIC DNA]</scope>
    <source>
        <strain evidence="1 2">CGMCC 4.5506</strain>
    </source>
</reference>
<sequence length="365" mass="40492">MNRVRVALRSPLFGTVFCAVLLVLAISVWLLTDGKTNRSDALRTGGLAGGAIVALYALWLNDRRRRVEEARQEIERKRHELESRRISDERFARAIELLGDEADQVRVGALHVLAGLAKSRPGYTQTVLDVVCAYLRRPYSHPRLTGGKGPAPQNEGPEREIAERELQVRLTAQRILLDLLPEAGQDEAPSYDLDLTGATLEYLDCSGRKLGTVLMRYAKLHSSINFSGCDFGGPVWFTAASTNEGRLTGRFRCTNSTFRERAWFSGTEFGELADFTGTTFLGKASFKDSTFHGDALFGTTSFHTGLDLRRARFASRLDLRWKRGPEAISLYNTVIEPEVEADLPEGWTTTKLPDGQTKLTAPPGT</sequence>
<keyword evidence="2" id="KW-1185">Reference proteome</keyword>
<evidence type="ECO:0000313" key="1">
    <source>
        <dbReference type="EMBL" id="SDD15959.1"/>
    </source>
</evidence>
<dbReference type="Gene3D" id="2.160.20.80">
    <property type="entry name" value="E3 ubiquitin-protein ligase SopA"/>
    <property type="match status" value="1"/>
</dbReference>
<name>A0A222VY65_9PSEU</name>